<dbReference type="InterPro" id="IPR007387">
    <property type="entry name" value="TRAP_DctQ"/>
</dbReference>
<dbReference type="Pfam" id="PF04290">
    <property type="entry name" value="DctQ"/>
    <property type="match status" value="1"/>
</dbReference>
<reference evidence="11 12" key="1">
    <citation type="submission" date="2018-06" db="EMBL/GenBank/DDBJ databases">
        <title>Genomic Encyclopedia of Type Strains, Phase IV (KMG-IV): sequencing the most valuable type-strain genomes for metagenomic binning, comparative biology and taxonomic classification.</title>
        <authorList>
            <person name="Goeker M."/>
        </authorList>
    </citation>
    <scope>NUCLEOTIDE SEQUENCE [LARGE SCALE GENOMIC DNA]</scope>
    <source>
        <strain evidence="11 12">DSM 26720</strain>
    </source>
</reference>
<dbReference type="GO" id="GO:0022857">
    <property type="term" value="F:transmembrane transporter activity"/>
    <property type="evidence" value="ECO:0007669"/>
    <property type="project" value="UniProtKB-UniRule"/>
</dbReference>
<organism evidence="11 12">
    <name type="scientific">Falsochrobactrum ovis</name>
    <dbReference type="NCBI Taxonomy" id="1293442"/>
    <lineage>
        <taxon>Bacteria</taxon>
        <taxon>Pseudomonadati</taxon>
        <taxon>Pseudomonadota</taxon>
        <taxon>Alphaproteobacteria</taxon>
        <taxon>Hyphomicrobiales</taxon>
        <taxon>Brucellaceae</taxon>
        <taxon>Falsochrobactrum</taxon>
    </lineage>
</organism>
<proteinExistence type="inferred from homology"/>
<evidence type="ECO:0000256" key="6">
    <source>
        <dbReference type="ARBA" id="ARBA00022989"/>
    </source>
</evidence>
<feature type="transmembrane region" description="Helical" evidence="9">
    <location>
        <begin position="12"/>
        <end position="34"/>
    </location>
</feature>
<evidence type="ECO:0000256" key="4">
    <source>
        <dbReference type="ARBA" id="ARBA00022519"/>
    </source>
</evidence>
<comment type="subunit">
    <text evidence="9">The complex comprises the extracytoplasmic solute receptor protein and the two transmembrane proteins.</text>
</comment>
<keyword evidence="2 9" id="KW-0813">Transport</keyword>
<dbReference type="PANTHER" id="PTHR35011">
    <property type="entry name" value="2,3-DIKETO-L-GULONATE TRAP TRANSPORTER SMALL PERMEASE PROTEIN YIAM"/>
    <property type="match status" value="1"/>
</dbReference>
<dbReference type="PANTHER" id="PTHR35011:SF2">
    <property type="entry name" value="2,3-DIKETO-L-GULONATE TRAP TRANSPORTER SMALL PERMEASE PROTEIN YIAM"/>
    <property type="match status" value="1"/>
</dbReference>
<evidence type="ECO:0000256" key="5">
    <source>
        <dbReference type="ARBA" id="ARBA00022692"/>
    </source>
</evidence>
<sequence length="181" mass="19651">MRLRQWLLHGVENILIAGLIVMWIMVFGNVVLRYAFNSGIIISEEVSRIIFVWLTLGGAFLVARENGHLGMHSLVNKLGPKGKLVCQLAVQFATLFCMSLLVIGCWKQMTINMSNYAPASGIPTGVTYMAGVVSGLGIGALSLQNIFLLFSGNAIDLNDGSENIQALLHAELHEPKQGPSK</sequence>
<dbReference type="InterPro" id="IPR055348">
    <property type="entry name" value="DctQ"/>
</dbReference>
<dbReference type="GO" id="GO:0015740">
    <property type="term" value="P:C4-dicarboxylate transport"/>
    <property type="evidence" value="ECO:0007669"/>
    <property type="project" value="TreeGrafter"/>
</dbReference>
<name>A0A364JSB2_9HYPH</name>
<keyword evidence="5 9" id="KW-0812">Transmembrane</keyword>
<keyword evidence="6 9" id="KW-1133">Transmembrane helix</keyword>
<feature type="domain" description="Tripartite ATP-independent periplasmic transporters DctQ component" evidence="10">
    <location>
        <begin position="22"/>
        <end position="150"/>
    </location>
</feature>
<accession>A0A364JSB2</accession>
<comment type="subcellular location">
    <subcellularLocation>
        <location evidence="1 9">Cell inner membrane</location>
        <topology evidence="1 9">Multi-pass membrane protein</topology>
    </subcellularLocation>
</comment>
<evidence type="ECO:0000256" key="9">
    <source>
        <dbReference type="RuleBase" id="RU369079"/>
    </source>
</evidence>
<keyword evidence="7 9" id="KW-0472">Membrane</keyword>
<dbReference type="RefSeq" id="WP_111576320.1">
    <property type="nucleotide sequence ID" value="NZ_JBHEEY010000019.1"/>
</dbReference>
<comment type="function">
    <text evidence="9">Part of the tripartite ATP-independent periplasmic (TRAP) transport system.</text>
</comment>
<gene>
    <name evidence="11" type="ORF">C7374_1205</name>
</gene>
<keyword evidence="12" id="KW-1185">Reference proteome</keyword>
<evidence type="ECO:0000313" key="11">
    <source>
        <dbReference type="EMBL" id="RAK25722.1"/>
    </source>
</evidence>
<protein>
    <recommendedName>
        <fullName evidence="9">TRAP transporter small permease protein</fullName>
    </recommendedName>
</protein>
<evidence type="ECO:0000256" key="7">
    <source>
        <dbReference type="ARBA" id="ARBA00023136"/>
    </source>
</evidence>
<feature type="transmembrane region" description="Helical" evidence="9">
    <location>
        <begin position="46"/>
        <end position="63"/>
    </location>
</feature>
<dbReference type="GO" id="GO:0005886">
    <property type="term" value="C:plasma membrane"/>
    <property type="evidence" value="ECO:0007669"/>
    <property type="project" value="UniProtKB-SubCell"/>
</dbReference>
<evidence type="ECO:0000256" key="1">
    <source>
        <dbReference type="ARBA" id="ARBA00004429"/>
    </source>
</evidence>
<comment type="caution">
    <text evidence="11">The sequence shown here is derived from an EMBL/GenBank/DDBJ whole genome shotgun (WGS) entry which is preliminary data.</text>
</comment>
<feature type="transmembrane region" description="Helical" evidence="9">
    <location>
        <begin position="84"/>
        <end position="106"/>
    </location>
</feature>
<evidence type="ECO:0000313" key="12">
    <source>
        <dbReference type="Proteomes" id="UP000249453"/>
    </source>
</evidence>
<evidence type="ECO:0000256" key="2">
    <source>
        <dbReference type="ARBA" id="ARBA00022448"/>
    </source>
</evidence>
<dbReference type="EMBL" id="QLMK01000020">
    <property type="protein sequence ID" value="RAK25722.1"/>
    <property type="molecule type" value="Genomic_DNA"/>
</dbReference>
<comment type="similarity">
    <text evidence="8 9">Belongs to the TRAP transporter small permease family.</text>
</comment>
<evidence type="ECO:0000256" key="3">
    <source>
        <dbReference type="ARBA" id="ARBA00022475"/>
    </source>
</evidence>
<dbReference type="Proteomes" id="UP000249453">
    <property type="component" value="Unassembled WGS sequence"/>
</dbReference>
<feature type="transmembrane region" description="Helical" evidence="9">
    <location>
        <begin position="126"/>
        <end position="150"/>
    </location>
</feature>
<evidence type="ECO:0000259" key="10">
    <source>
        <dbReference type="Pfam" id="PF04290"/>
    </source>
</evidence>
<dbReference type="OrthoDB" id="4964541at2"/>
<evidence type="ECO:0000256" key="8">
    <source>
        <dbReference type="ARBA" id="ARBA00038436"/>
    </source>
</evidence>
<dbReference type="AlphaFoldDB" id="A0A364JSB2"/>
<keyword evidence="3" id="KW-1003">Cell membrane</keyword>
<keyword evidence="4 9" id="KW-0997">Cell inner membrane</keyword>